<evidence type="ECO:0000256" key="8">
    <source>
        <dbReference type="ARBA" id="ARBA00023163"/>
    </source>
</evidence>
<evidence type="ECO:0000313" key="14">
    <source>
        <dbReference type="Proteomes" id="UP000756921"/>
    </source>
</evidence>
<feature type="domain" description="C2H2-type" evidence="12">
    <location>
        <begin position="557"/>
        <end position="585"/>
    </location>
</feature>
<keyword evidence="6" id="KW-0805">Transcription regulation</keyword>
<keyword evidence="5" id="KW-0862">Zinc</keyword>
<evidence type="ECO:0000256" key="3">
    <source>
        <dbReference type="ARBA" id="ARBA00022737"/>
    </source>
</evidence>
<keyword evidence="14" id="KW-1185">Reference proteome</keyword>
<evidence type="ECO:0000313" key="13">
    <source>
        <dbReference type="EMBL" id="KAF9740723.1"/>
    </source>
</evidence>
<evidence type="ECO:0000256" key="7">
    <source>
        <dbReference type="ARBA" id="ARBA00023125"/>
    </source>
</evidence>
<dbReference type="FunFam" id="3.30.160.60:FF:000125">
    <property type="entry name" value="Putative zinc finger protein 143"/>
    <property type="match status" value="1"/>
</dbReference>
<dbReference type="GO" id="GO:0000978">
    <property type="term" value="F:RNA polymerase II cis-regulatory region sequence-specific DNA binding"/>
    <property type="evidence" value="ECO:0007669"/>
    <property type="project" value="UniProtKB-ARBA"/>
</dbReference>
<dbReference type="PROSITE" id="PS50157">
    <property type="entry name" value="ZINC_FINGER_C2H2_2"/>
    <property type="match status" value="4"/>
</dbReference>
<organism evidence="13 14">
    <name type="scientific">Paraphaeosphaeria minitans</name>
    <dbReference type="NCBI Taxonomy" id="565426"/>
    <lineage>
        <taxon>Eukaryota</taxon>
        <taxon>Fungi</taxon>
        <taxon>Dikarya</taxon>
        <taxon>Ascomycota</taxon>
        <taxon>Pezizomycotina</taxon>
        <taxon>Dothideomycetes</taxon>
        <taxon>Pleosporomycetidae</taxon>
        <taxon>Pleosporales</taxon>
        <taxon>Massarineae</taxon>
        <taxon>Didymosphaeriaceae</taxon>
        <taxon>Paraphaeosphaeria</taxon>
    </lineage>
</organism>
<proteinExistence type="predicted"/>
<dbReference type="InterPro" id="IPR036236">
    <property type="entry name" value="Znf_C2H2_sf"/>
</dbReference>
<keyword evidence="4 10" id="KW-0863">Zinc-finger</keyword>
<keyword evidence="2" id="KW-0479">Metal-binding</keyword>
<evidence type="ECO:0000256" key="6">
    <source>
        <dbReference type="ARBA" id="ARBA00023015"/>
    </source>
</evidence>
<dbReference type="EMBL" id="WJXW01000001">
    <property type="protein sequence ID" value="KAF9740723.1"/>
    <property type="molecule type" value="Genomic_DNA"/>
</dbReference>
<dbReference type="OrthoDB" id="3437960at2759"/>
<dbReference type="AlphaFoldDB" id="A0A9P6KV93"/>
<feature type="domain" description="C2H2-type" evidence="12">
    <location>
        <begin position="499"/>
        <end position="526"/>
    </location>
</feature>
<dbReference type="SUPFAM" id="SSF57667">
    <property type="entry name" value="beta-beta-alpha zinc fingers"/>
    <property type="match status" value="2"/>
</dbReference>
<dbReference type="InterPro" id="IPR051061">
    <property type="entry name" value="Zinc_finger_trans_reg"/>
</dbReference>
<dbReference type="GO" id="GO:0005634">
    <property type="term" value="C:nucleus"/>
    <property type="evidence" value="ECO:0007669"/>
    <property type="project" value="UniProtKB-SubCell"/>
</dbReference>
<evidence type="ECO:0000256" key="4">
    <source>
        <dbReference type="ARBA" id="ARBA00022771"/>
    </source>
</evidence>
<evidence type="ECO:0000256" key="9">
    <source>
        <dbReference type="ARBA" id="ARBA00023242"/>
    </source>
</evidence>
<dbReference type="GO" id="GO:0000981">
    <property type="term" value="F:DNA-binding transcription factor activity, RNA polymerase II-specific"/>
    <property type="evidence" value="ECO:0007669"/>
    <property type="project" value="UniProtKB-ARBA"/>
</dbReference>
<gene>
    <name evidence="13" type="ORF">PMIN01_00262</name>
</gene>
<dbReference type="FunFam" id="3.30.160.60:FF:000446">
    <property type="entry name" value="Zinc finger protein"/>
    <property type="match status" value="1"/>
</dbReference>
<protein>
    <submittedName>
        <fullName evidence="13">Zinc-responsive transcriptional regulator ZAP1</fullName>
    </submittedName>
</protein>
<feature type="domain" description="C2H2-type" evidence="12">
    <location>
        <begin position="527"/>
        <end position="556"/>
    </location>
</feature>
<dbReference type="GO" id="GO:0008270">
    <property type="term" value="F:zinc ion binding"/>
    <property type="evidence" value="ECO:0007669"/>
    <property type="project" value="UniProtKB-KW"/>
</dbReference>
<dbReference type="PANTHER" id="PTHR46179:SF13">
    <property type="entry name" value="C2H2-TYPE DOMAIN-CONTAINING PROTEIN"/>
    <property type="match status" value="1"/>
</dbReference>
<dbReference type="InterPro" id="IPR013087">
    <property type="entry name" value="Znf_C2H2_type"/>
</dbReference>
<dbReference type="Proteomes" id="UP000756921">
    <property type="component" value="Unassembled WGS sequence"/>
</dbReference>
<sequence length="687" mass="75367">MAHTYQGNDCDSAYGDDETLFAPDPMFALPAPLAGSKRDVDNAIRSDPKSTGLGLAVETGAWPEHGDPSAQRIRDPKLSCPSCESGRPSKRKASAVRVGEYHNVAARQSVSNSDQQFPDLCFEDFCQGCDLDAASCNSPCPSPCALPCPGDEQCSEEDACFDPHCEEGACSDHCADPECTKVAGIDEPCFCQKCDAQPCPLGDPRSECHLVHTAPTPAGTIYCYDDSRCHFQEGHHGYDPQLSGFESYPCYSHPHDTLNHCHGAVPTTSAVTTPVLSPGALTSIESAISSHPSPTPNHLVGTSCYLNIPGEHCHLDNPCCHGESRVCGDCIKAPQEHLDLWNASLAEGNGLANNFMTFGLQSSQPGAPSYSLAPSAMSMNIFDNSLNNPMYGFNDTTWLLPQSHYWDAFQNAAPQNLKVDFGTSAARLETKPEIQPASITGLDYSPTGGATDASQSCVCRWQHAPGLFCLATFPDPSALHAHIKVSHVDNCAQCVCQWENCEAASKDFKQRSKLSRHLLAHAGHRPYACSFKDCNKTFATNQAKDNHERTHTGERPYVCDRCGYTTTTHTQLQTHISALHEGKKPHKCRFCDFSCADSSNLSKHERTHQTLRPYRCPQPGCTFKPDCRWENLKRHIRRSGHCPQLLVEGSDEAKTYRENIKRETEEWNKRAGESEIVKMGRRKGRSK</sequence>
<evidence type="ECO:0000256" key="2">
    <source>
        <dbReference type="ARBA" id="ARBA00022723"/>
    </source>
</evidence>
<feature type="domain" description="C2H2-type" evidence="12">
    <location>
        <begin position="586"/>
        <end position="613"/>
    </location>
</feature>
<evidence type="ECO:0000256" key="11">
    <source>
        <dbReference type="SAM" id="MobiDB-lite"/>
    </source>
</evidence>
<feature type="compositionally biased region" description="Basic and acidic residues" evidence="11">
    <location>
        <begin position="665"/>
        <end position="678"/>
    </location>
</feature>
<keyword evidence="9" id="KW-0539">Nucleus</keyword>
<comment type="caution">
    <text evidence="13">The sequence shown here is derived from an EMBL/GenBank/DDBJ whole genome shotgun (WGS) entry which is preliminary data.</text>
</comment>
<keyword evidence="3" id="KW-0677">Repeat</keyword>
<reference evidence="13" key="1">
    <citation type="journal article" date="2020" name="Mol. Plant Microbe Interact.">
        <title>Genome Sequence of the Biocontrol Agent Coniothyrium minitans strain Conio (IMI 134523).</title>
        <authorList>
            <person name="Patel D."/>
            <person name="Shittu T.A."/>
            <person name="Baroncelli R."/>
            <person name="Muthumeenakshi S."/>
            <person name="Osborne T.H."/>
            <person name="Janganan T.K."/>
            <person name="Sreenivasaprasad S."/>
        </authorList>
    </citation>
    <scope>NUCLEOTIDE SEQUENCE</scope>
    <source>
        <strain evidence="13">Conio</strain>
    </source>
</reference>
<dbReference type="FunFam" id="3.30.160.60:FF:000614">
    <property type="entry name" value="Zinc finger protein 142"/>
    <property type="match status" value="1"/>
</dbReference>
<keyword evidence="7" id="KW-0238">DNA-binding</keyword>
<name>A0A9P6KV93_9PLEO</name>
<dbReference type="SMART" id="SM00355">
    <property type="entry name" value="ZnF_C2H2"/>
    <property type="match status" value="6"/>
</dbReference>
<evidence type="ECO:0000256" key="5">
    <source>
        <dbReference type="ARBA" id="ARBA00022833"/>
    </source>
</evidence>
<evidence type="ECO:0000259" key="12">
    <source>
        <dbReference type="PROSITE" id="PS50157"/>
    </source>
</evidence>
<comment type="subcellular location">
    <subcellularLocation>
        <location evidence="1">Nucleus</location>
    </subcellularLocation>
</comment>
<evidence type="ECO:0000256" key="10">
    <source>
        <dbReference type="PROSITE-ProRule" id="PRU00042"/>
    </source>
</evidence>
<keyword evidence="8" id="KW-0804">Transcription</keyword>
<dbReference type="PROSITE" id="PS00028">
    <property type="entry name" value="ZINC_FINGER_C2H2_1"/>
    <property type="match status" value="2"/>
</dbReference>
<dbReference type="Gene3D" id="3.30.160.60">
    <property type="entry name" value="Classic Zinc Finger"/>
    <property type="match status" value="4"/>
</dbReference>
<evidence type="ECO:0000256" key="1">
    <source>
        <dbReference type="ARBA" id="ARBA00004123"/>
    </source>
</evidence>
<feature type="region of interest" description="Disordered" evidence="11">
    <location>
        <begin position="665"/>
        <end position="687"/>
    </location>
</feature>
<dbReference type="PANTHER" id="PTHR46179">
    <property type="entry name" value="ZINC FINGER PROTEIN"/>
    <property type="match status" value="1"/>
</dbReference>
<accession>A0A9P6KV93</accession>